<dbReference type="PANTHER" id="PTHR14139">
    <property type="entry name" value="CALSYNTENIN"/>
    <property type="match status" value="1"/>
</dbReference>
<dbReference type="InterPro" id="IPR001343">
    <property type="entry name" value="Hemolysn_Ca-bd"/>
</dbReference>
<keyword evidence="3" id="KW-1185">Reference proteome</keyword>
<gene>
    <name evidence="2" type="ORF">C7I55_16355</name>
</gene>
<organism evidence="2 3">
    <name type="scientific">Allosphingosinicella deserti</name>
    <dbReference type="NCBI Taxonomy" id="2116704"/>
    <lineage>
        <taxon>Bacteria</taxon>
        <taxon>Pseudomonadati</taxon>
        <taxon>Pseudomonadota</taxon>
        <taxon>Alphaproteobacteria</taxon>
        <taxon>Sphingomonadales</taxon>
        <taxon>Sphingomonadaceae</taxon>
        <taxon>Allosphingosinicella</taxon>
    </lineage>
</organism>
<dbReference type="Gene3D" id="2.60.40.2810">
    <property type="match status" value="1"/>
</dbReference>
<dbReference type="InterPro" id="IPR040853">
    <property type="entry name" value="RapA2_cadherin-like"/>
</dbReference>
<dbReference type="Pfam" id="PF00353">
    <property type="entry name" value="HemolysinCabind"/>
    <property type="match status" value="2"/>
</dbReference>
<dbReference type="Pfam" id="PF17963">
    <property type="entry name" value="Big_9"/>
    <property type="match status" value="4"/>
</dbReference>
<dbReference type="Gene3D" id="2.60.40.3440">
    <property type="match status" value="3"/>
</dbReference>
<reference evidence="2 3" key="1">
    <citation type="submission" date="2018-03" db="EMBL/GenBank/DDBJ databases">
        <title>The draft genome of Sphingosinicella sp. GL-C-18.</title>
        <authorList>
            <person name="Liu L."/>
            <person name="Li L."/>
            <person name="Liang L."/>
            <person name="Zhang X."/>
            <person name="Wang T."/>
        </authorList>
    </citation>
    <scope>NUCLEOTIDE SEQUENCE [LARGE SCALE GENOMIC DNA]</scope>
    <source>
        <strain evidence="2 3">GL-C-18</strain>
    </source>
</reference>
<comment type="caution">
    <text evidence="2">The sequence shown here is derived from an EMBL/GenBank/DDBJ whole genome shotgun (WGS) entry which is preliminary data.</text>
</comment>
<sequence>MVATTLSVGQIAIIGVNTEDNGNPQRDAITFMLLAPIGSGTQIFFSDRSWNGSVFAGAGGNEGTFTYTAGVDLPAGTVVTITQAQLLAAGIDLSDAGETVYAYQGGINTPSRFLHAVDVADGSVGFDGNELLNTGLTNGVSAVSIAVDNAEFGTRTHNINYGELFSQINNNTDWVQNDNSPQDGTTGGPAATAPDAQIWVAGSGAGEAIVTINLDGTYSSGSVGYQVVQAFQNAAQLFHPSDITLDTVNDKYFFVDADLNGNNRIIQGSISELLANPGAVPNFTVLYSNVGTGPTGSMRTLSIDPATQKIYFDVENSLVRIDYNAAAQTGTILTTLSSDSFITQLTINYATGTVYLGSSSVTSVFGTDVIDTNRVFVASGLTGSNAANSLSFSQINFGANGDTSVGGEGGELGNDSWPVERGSIRGVDVDPITGRLYIVTGTVNLDNDGNGVTTYRGGVWVYDPSNGSVTNLYTQNGSTGPLGLLYYIEVDNATGSYYVIDETGANAEVGDGGVYRGSLTVPGTPTLLATVGNINGLGPQGLEIQHAPTLVGTAIASLAVTEASNAPASGETTRVGLYTGLTASDIDTPNSGDELRGALVRVSGNFQSGATHQDILTINGTQSGTIAGSGITYSYNQANGQMTLSGVATVAEYAAAIALVNFSTSGDNVTAFGAAGTRTISASVFDGLLYSDEISNSVTITGINDAPVNSVSGAQSFAEDGTRTFNSANGNLISISDVDADPSSQSLQVTVAVVHGTLTLSGIAGLSFSVGDGSGDATMTFSGTANAINAALNGLVYTPTLDYHGADTLTLTTNDLGLNGNDPGLTGTGTSEQDSDTVAITVTAVADIANDALNIAEDAAIASVTVQANDTFENPGHAITAFTQGAHGTVVLNDNGTAGNFADDFLQYTANADYNGTDSFTYTVTSGGATETATVNVTLSAVADIANDTVNIAEDAGATTLDVLANDSFEDPTRAITAVGTAAHGTVTINNNGTPGVGSDDYIVYTPTADYNGTDSFTYTVTSGGVTETATVTVNVSAVADIANDTINVLEDSGANTLDLLGNDGFENAGRAITAVGSALHGTVSINNNGTAGNTADDYVVYTPTGNYNGADSFTYTVTSGGVTETATANVTVISVNDAPTIGNVQGDTATFVEGGAAVKLDPTGNVTVADTDSVDFNGGSLTVSITANKVGSEDVLGVDTSGTVAVAAGVVSVGGQAIGTLSGGGADGGDLVVTFDTANATAARIQTLIAALNYANSNSVDPAVAARTVSISLVDGDGRTNGGDDDVTVTATVNVTAVNDAPAGTNATVTGSEDDPYVFLTSNFGFSDTDGNAFAGIVVSSLPGAGTLKLNGVDVTLNQFITAADITGGLFTFVPAPDAFGAGYASFNFQVRDNGGTAGGGVDTDASANTITIDVLADNIAPVANNDGPFTVVEDTPIQLSTELTGNDTDAENNTLTIVGVSNFVGGTASVTAGVVTFTPSTNFVGAASFDYTISDGFGNTATATASLTVTAVNDAPTVSGLGGDSVAYTENGAPVQLDDGNNAIVADVDSTNFAGGSVTITMDAVGDDAIVLDPSISVDETTAEVEVSGVVIGTYAPTISGPQIGFTVTLNGDATPALIQQLLRGLSYTNTGETPTAGTRTVHYTLVDGDGGADTASYTSSVIVTAVNDVPTLDLNGATAGVDGTGTYTENAASGFLHAGLLVGDADNATLQSATVTISGGLISGQDYLTVNGATAGTISGLTIGYSAATGILTLTGSATAAVYQSVLRQIGFESTSQTPGTSRTLTWSVNDGTASSVTATTTIAVTAVNDAPLNSLTSTQAGTEDSNLVFSAANGNAITVSDAEASTLQVNLSVANGLLTLSGIAGLSFSVGDGTGDSTMTFSGTAAAINAALDGLVYRGALNYHGAESLTVTTSDLGVAGTGGTKTDQDAIAITLATDGYIDGGAGDDTTTGTSGADQFLFQQGGHDHGDGGPGNANDRFYFGDQWESGDSVDGGGGEDALQLAGDYSYTFGETQMISIERLRLGSGGGADFDYYLTMADGNVAAGEQLLVDATSLVAGETLTFLGMAEANGRYRILGGAGDDLLVAGRQNDVVDGGAGNDTLYGGLGDDRISGGLGRDILNGGSGGDTFVYASAAESTGLGFDTIEKFSTFVDRIDLPFAVSGWSGTVSAGGLSTASFDGDLAAAVNASLNGHSAVLFTASSGDFTGRTFAVIDGNGDGSYQAGQDYVIEFAQPVAPLDATSAYFL</sequence>
<feature type="domain" description="RapA2 cadherin-like" evidence="1">
    <location>
        <begin position="697"/>
        <end position="762"/>
    </location>
</feature>
<dbReference type="Pfam" id="PF17803">
    <property type="entry name" value="Cadherin_4"/>
    <property type="match status" value="2"/>
</dbReference>
<proteinExistence type="predicted"/>
<dbReference type="SUPFAM" id="SSF63829">
    <property type="entry name" value="Calcium-dependent phosphotriesterase"/>
    <property type="match status" value="1"/>
</dbReference>
<dbReference type="InterPro" id="IPR011049">
    <property type="entry name" value="Serralysin-like_metalloprot_C"/>
</dbReference>
<evidence type="ECO:0000313" key="2">
    <source>
        <dbReference type="EMBL" id="PSJ38892.1"/>
    </source>
</evidence>
<evidence type="ECO:0000259" key="1">
    <source>
        <dbReference type="Pfam" id="PF17803"/>
    </source>
</evidence>
<dbReference type="PROSITE" id="PS00330">
    <property type="entry name" value="HEMOLYSIN_CALCIUM"/>
    <property type="match status" value="2"/>
</dbReference>
<dbReference type="NCBIfam" id="NF012211">
    <property type="entry name" value="tand_rpt_95"/>
    <property type="match status" value="4"/>
</dbReference>
<name>A0A2P7QLP3_9SPHN</name>
<dbReference type="RefSeq" id="WP_106514086.1">
    <property type="nucleotide sequence ID" value="NZ_PXYI01000005.1"/>
</dbReference>
<accession>A0A2P7QLP3</accession>
<dbReference type="Proteomes" id="UP000241167">
    <property type="component" value="Unassembled WGS sequence"/>
</dbReference>
<dbReference type="GO" id="GO:0005509">
    <property type="term" value="F:calcium ion binding"/>
    <property type="evidence" value="ECO:0007669"/>
    <property type="project" value="InterPro"/>
</dbReference>
<protein>
    <recommendedName>
        <fullName evidence="1">RapA2 cadherin-like domain-containing protein</fullName>
    </recommendedName>
</protein>
<dbReference type="PANTHER" id="PTHR14139:SF2">
    <property type="entry name" value="CALSYNTENIN-1"/>
    <property type="match status" value="1"/>
</dbReference>
<dbReference type="PRINTS" id="PR00313">
    <property type="entry name" value="CABNDNGRPT"/>
</dbReference>
<dbReference type="OrthoDB" id="8335338at2"/>
<evidence type="ECO:0000313" key="3">
    <source>
        <dbReference type="Proteomes" id="UP000241167"/>
    </source>
</evidence>
<dbReference type="Gene3D" id="2.150.10.10">
    <property type="entry name" value="Serralysin-like metalloprotease, C-terminal"/>
    <property type="match status" value="1"/>
</dbReference>
<dbReference type="EMBL" id="PXYI01000005">
    <property type="protein sequence ID" value="PSJ38892.1"/>
    <property type="molecule type" value="Genomic_DNA"/>
</dbReference>
<dbReference type="InterPro" id="IPR018511">
    <property type="entry name" value="Hemolysin-typ_Ca-bd_CS"/>
</dbReference>
<feature type="domain" description="RapA2 cadherin-like" evidence="1">
    <location>
        <begin position="1291"/>
        <end position="1355"/>
    </location>
</feature>
<dbReference type="SUPFAM" id="SSF51120">
    <property type="entry name" value="beta-Roll"/>
    <property type="match status" value="1"/>
</dbReference>